<sequence length="76" mass="9115">MASHFYNDLRSSRNCYGKKVFWLCNSRDVNIFKILTRVRSKCPILGRFPEAKRSGSMLNAFKPVFLRTYRLYIYIR</sequence>
<dbReference type="EMBL" id="AP011946">
    <property type="protein sequence ID" value="BAM38935.1"/>
    <property type="molecule type" value="Genomic_DNA"/>
</dbReference>
<dbReference type="VEuPathDB" id="PiroplasmaDB:TOT_010000400"/>
<name>J4D5F9_THEOR</name>
<protein>
    <submittedName>
        <fullName evidence="1">Uncharacterized protein</fullName>
    </submittedName>
</protein>
<dbReference type="Proteomes" id="UP000003786">
    <property type="component" value="Chromosome 1"/>
</dbReference>
<proteinExistence type="predicted"/>
<dbReference type="RefSeq" id="XP_009689236.1">
    <property type="nucleotide sequence ID" value="XM_009690941.1"/>
</dbReference>
<keyword evidence="2" id="KW-1185">Reference proteome</keyword>
<evidence type="ECO:0000313" key="2">
    <source>
        <dbReference type="Proteomes" id="UP000003786"/>
    </source>
</evidence>
<dbReference type="KEGG" id="tot:TOT_010000400"/>
<evidence type="ECO:0000313" key="1">
    <source>
        <dbReference type="EMBL" id="BAM38935.1"/>
    </source>
</evidence>
<dbReference type="AlphaFoldDB" id="J4D5F9"/>
<gene>
    <name evidence="1" type="ORF">TOT_010000400</name>
</gene>
<dbReference type="GeneID" id="20713321"/>
<organism evidence="1 2">
    <name type="scientific">Theileria orientalis strain Shintoku</name>
    <dbReference type="NCBI Taxonomy" id="869250"/>
    <lineage>
        <taxon>Eukaryota</taxon>
        <taxon>Sar</taxon>
        <taxon>Alveolata</taxon>
        <taxon>Apicomplexa</taxon>
        <taxon>Aconoidasida</taxon>
        <taxon>Piroplasmida</taxon>
        <taxon>Theileriidae</taxon>
        <taxon>Theileria</taxon>
    </lineage>
</organism>
<accession>J4D5F9</accession>
<reference evidence="1 2" key="1">
    <citation type="journal article" date="2012" name="MBio">
        <title>Comparative genome analysis of three eukaryotic parasites with differing abilities to transform leukocytes reveals key mediators of Theileria-induced leukocyte transformation.</title>
        <authorList>
            <person name="Hayashida K."/>
            <person name="Hara Y."/>
            <person name="Abe T."/>
            <person name="Yamasaki C."/>
            <person name="Toyoda A."/>
            <person name="Kosuge T."/>
            <person name="Suzuki Y."/>
            <person name="Sato Y."/>
            <person name="Kawashima S."/>
            <person name="Katayama T."/>
            <person name="Wakaguri H."/>
            <person name="Inoue N."/>
            <person name="Homma K."/>
            <person name="Tada-Umezaki M."/>
            <person name="Yagi Y."/>
            <person name="Fujii Y."/>
            <person name="Habara T."/>
            <person name="Kanehisa M."/>
            <person name="Watanabe H."/>
            <person name="Ito K."/>
            <person name="Gojobori T."/>
            <person name="Sugawara H."/>
            <person name="Imanishi T."/>
            <person name="Weir W."/>
            <person name="Gardner M."/>
            <person name="Pain A."/>
            <person name="Shiels B."/>
            <person name="Hattori M."/>
            <person name="Nene V."/>
            <person name="Sugimoto C."/>
        </authorList>
    </citation>
    <scope>NUCLEOTIDE SEQUENCE [LARGE SCALE GENOMIC DNA]</scope>
    <source>
        <strain evidence="1 2">Shintoku</strain>
    </source>
</reference>